<dbReference type="Pfam" id="PF13193">
    <property type="entry name" value="AMP-binding_C"/>
    <property type="match status" value="1"/>
</dbReference>
<protein>
    <submittedName>
        <fullName evidence="3">AMP-dependent synthetase and ligase, exosortase system type 1 associated</fullName>
    </submittedName>
</protein>
<dbReference type="InterPro" id="IPR017529">
    <property type="entry name" value="AcylCoA_ligase_PEP_1"/>
</dbReference>
<proteinExistence type="predicted"/>
<dbReference type="InterPro" id="IPR042099">
    <property type="entry name" value="ANL_N_sf"/>
</dbReference>
<gene>
    <name evidence="3" type="ORF">BN874_130005</name>
</gene>
<dbReference type="PROSITE" id="PS00455">
    <property type="entry name" value="AMP_BINDING"/>
    <property type="match status" value="1"/>
</dbReference>
<evidence type="ECO:0000259" key="1">
    <source>
        <dbReference type="Pfam" id="PF00501"/>
    </source>
</evidence>
<dbReference type="GO" id="GO:0016877">
    <property type="term" value="F:ligase activity, forming carbon-sulfur bonds"/>
    <property type="evidence" value="ECO:0007669"/>
    <property type="project" value="UniProtKB-ARBA"/>
</dbReference>
<feature type="domain" description="AMP-dependent synthetase/ligase" evidence="1">
    <location>
        <begin position="34"/>
        <end position="397"/>
    </location>
</feature>
<dbReference type="Proteomes" id="UP000019184">
    <property type="component" value="Unassembled WGS sequence"/>
</dbReference>
<dbReference type="AlphaFoldDB" id="A0A7U7G8S9"/>
<dbReference type="PANTHER" id="PTHR43767:SF10">
    <property type="entry name" value="SURFACTIN SYNTHASE SUBUNIT 1"/>
    <property type="match status" value="1"/>
</dbReference>
<accession>A0A7U7G8S9</accession>
<keyword evidence="3" id="KW-0436">Ligase</keyword>
<dbReference type="Gene3D" id="3.30.300.30">
    <property type="match status" value="1"/>
</dbReference>
<sequence length="553" mass="60651">MLSGVEATMIYHHSIPTFIPEPRMVRLLHELILEQANQNPDAIAIVHRQLNLDYATLTGQIQAVARGLLALGLNRAERVAVYLPKRLEAVTALFGASLAGCVFVPVNPLLKPDQVAYILRDCNVRILITARDRAELLEPLLADCPDLHTLALVDAEVALPQRIRHFQIIGWPALLAAERARSPVPVIDTDMAAILYTSGSTGKPKGVVLSHRNMLTGAYSVAEYLGNRADDRILAVLPFSFDYGLSQLTTAFVAGARAVLMDYLLPRDVITIVAREGITGLAAVPPMWVQLAQPEWPVTAVDSLRYITNSGGAMPRATLTALRRALPKTTPYLMYGLTEAFRSTYLPPEEIDRRPDSIGKAIPNAEILVVREDGTPCAPGEPGELVHRGSLVALGYWNDPAKTAERYRPVPGQNPGLPLTELAVWSGDTVRIDEDGFLYFIGRKDDMIKTSGYRVSPTEIEEVLYGSGQIAEAAALGIPHPALGQAIIAVVKPLRDAFNENELINHCKRQLPNFMAPLQIIARHSDLPRNPNGKIDRKSLVEELRNLFPESES</sequence>
<organism evidence="3 4">
    <name type="scientific">Candidatus Contendobacter odensis Run_B_J11</name>
    <dbReference type="NCBI Taxonomy" id="1400861"/>
    <lineage>
        <taxon>Bacteria</taxon>
        <taxon>Pseudomonadati</taxon>
        <taxon>Pseudomonadota</taxon>
        <taxon>Gammaproteobacteria</taxon>
        <taxon>Candidatus Competibacteraceae</taxon>
        <taxon>Candidatus Contendibacter</taxon>
    </lineage>
</organism>
<comment type="caution">
    <text evidence="3">The sequence shown here is derived from an EMBL/GenBank/DDBJ whole genome shotgun (WGS) entry which is preliminary data.</text>
</comment>
<dbReference type="InterPro" id="IPR000873">
    <property type="entry name" value="AMP-dep_synth/lig_dom"/>
</dbReference>
<dbReference type="InterPro" id="IPR050237">
    <property type="entry name" value="ATP-dep_AMP-bd_enzyme"/>
</dbReference>
<feature type="domain" description="AMP-binding enzyme C-terminal" evidence="2">
    <location>
        <begin position="459"/>
        <end position="534"/>
    </location>
</feature>
<evidence type="ECO:0000259" key="2">
    <source>
        <dbReference type="Pfam" id="PF13193"/>
    </source>
</evidence>
<keyword evidence="4" id="KW-1185">Reference proteome</keyword>
<dbReference type="InterPro" id="IPR020845">
    <property type="entry name" value="AMP-binding_CS"/>
</dbReference>
<reference evidence="3 4" key="1">
    <citation type="journal article" date="2014" name="ISME J.">
        <title>Candidatus Competibacter-lineage genomes retrieved from metagenomes reveal functional metabolic diversity.</title>
        <authorList>
            <person name="McIlroy S.J."/>
            <person name="Albertsen M."/>
            <person name="Andresen E.K."/>
            <person name="Saunders A.M."/>
            <person name="Kristiansen R."/>
            <person name="Stokholm-Bjerregaard M."/>
            <person name="Nielsen K.L."/>
            <person name="Nielsen P.H."/>
        </authorList>
    </citation>
    <scope>NUCLEOTIDE SEQUENCE [LARGE SCALE GENOMIC DNA]</scope>
    <source>
        <strain evidence="3 4">Run_B_J11</strain>
    </source>
</reference>
<dbReference type="EMBL" id="CBTK010000035">
    <property type="protein sequence ID" value="CDH43680.1"/>
    <property type="molecule type" value="Genomic_DNA"/>
</dbReference>
<dbReference type="Pfam" id="PF00501">
    <property type="entry name" value="AMP-binding"/>
    <property type="match status" value="1"/>
</dbReference>
<name>A0A7U7G8S9_9GAMM</name>
<dbReference type="NCBIfam" id="TIGR03098">
    <property type="entry name" value="ligase_PEP_1"/>
    <property type="match status" value="1"/>
</dbReference>
<dbReference type="InterPro" id="IPR025110">
    <property type="entry name" value="AMP-bd_C"/>
</dbReference>
<dbReference type="PANTHER" id="PTHR43767">
    <property type="entry name" value="LONG-CHAIN-FATTY-ACID--COA LIGASE"/>
    <property type="match status" value="1"/>
</dbReference>
<evidence type="ECO:0000313" key="4">
    <source>
        <dbReference type="Proteomes" id="UP000019184"/>
    </source>
</evidence>
<dbReference type="InterPro" id="IPR045851">
    <property type="entry name" value="AMP-bd_C_sf"/>
</dbReference>
<dbReference type="Gene3D" id="3.40.50.12780">
    <property type="entry name" value="N-terminal domain of ligase-like"/>
    <property type="match status" value="1"/>
</dbReference>
<dbReference type="SUPFAM" id="SSF56801">
    <property type="entry name" value="Acetyl-CoA synthetase-like"/>
    <property type="match status" value="1"/>
</dbReference>
<evidence type="ECO:0000313" key="3">
    <source>
        <dbReference type="EMBL" id="CDH43680.1"/>
    </source>
</evidence>